<proteinExistence type="predicted"/>
<sequence>EVSALRSGPNKVSDEQRFGTVSKAACLEILGLDLKASCLRS</sequence>
<gene>
    <name evidence="1" type="ORF">HMPREF9104_02374</name>
</gene>
<feature type="non-terminal residue" evidence="1">
    <location>
        <position position="1"/>
    </location>
</feature>
<dbReference type="HOGENOM" id="CLU_3262301_0_0_9"/>
<comment type="caution">
    <text evidence="1">The sequence shown here is derived from an EMBL/GenBank/DDBJ whole genome shotgun (WGS) entry which is preliminary data.</text>
</comment>
<protein>
    <submittedName>
        <fullName evidence="1">Uncharacterized protein</fullName>
    </submittedName>
</protein>
<evidence type="ECO:0000313" key="2">
    <source>
        <dbReference type="Proteomes" id="UP000005025"/>
    </source>
</evidence>
<dbReference type="EMBL" id="AGRJ01000203">
    <property type="protein sequence ID" value="EHO49886.1"/>
    <property type="molecule type" value="Genomic_DNA"/>
</dbReference>
<reference evidence="1 2" key="1">
    <citation type="submission" date="2011-09" db="EMBL/GenBank/DDBJ databases">
        <authorList>
            <person name="Weinstock G."/>
            <person name="Sodergren E."/>
            <person name="Clifton S."/>
            <person name="Fulton L."/>
            <person name="Fulton B."/>
            <person name="Courtney L."/>
            <person name="Fronick C."/>
            <person name="Harrison M."/>
            <person name="Strong C."/>
            <person name="Farmer C."/>
            <person name="Delahaunty K."/>
            <person name="Markovic C."/>
            <person name="Hall O."/>
            <person name="Minx P."/>
            <person name="Tomlinson C."/>
            <person name="Mitreva M."/>
            <person name="Hou S."/>
            <person name="Chen J."/>
            <person name="Wollam A."/>
            <person name="Pepin K.H."/>
            <person name="Johnson M."/>
            <person name="Bhonagiri V."/>
            <person name="Zhang X."/>
            <person name="Suruliraj S."/>
            <person name="Warren W."/>
            <person name="Chinwalla A."/>
            <person name="Mardis E.R."/>
            <person name="Wilson R.K."/>
        </authorList>
    </citation>
    <scope>NUCLEOTIDE SEQUENCE [LARGE SCALE GENOMIC DNA]</scope>
    <source>
        <strain evidence="1 2">F0435</strain>
    </source>
</reference>
<dbReference type="AlphaFoldDB" id="H1LID3"/>
<dbReference type="Proteomes" id="UP000005025">
    <property type="component" value="Unassembled WGS sequence"/>
</dbReference>
<organism evidence="1 2">
    <name type="scientific">Lentilactobacillus kisonensis F0435</name>
    <dbReference type="NCBI Taxonomy" id="797516"/>
    <lineage>
        <taxon>Bacteria</taxon>
        <taxon>Bacillati</taxon>
        <taxon>Bacillota</taxon>
        <taxon>Bacilli</taxon>
        <taxon>Lactobacillales</taxon>
        <taxon>Lactobacillaceae</taxon>
        <taxon>Lentilactobacillus</taxon>
    </lineage>
</organism>
<evidence type="ECO:0000313" key="1">
    <source>
        <dbReference type="EMBL" id="EHO49886.1"/>
    </source>
</evidence>
<dbReference type="STRING" id="797516.HMPREF9104_02374"/>
<name>H1LID3_9LACO</name>
<accession>H1LID3</accession>